<evidence type="ECO:0000313" key="1">
    <source>
        <dbReference type="EMBL" id="PLC13186.1"/>
    </source>
</evidence>
<organism evidence="1 2">
    <name type="scientific">Kocuria flava</name>
    <dbReference type="NCBI Taxonomy" id="446860"/>
    <lineage>
        <taxon>Bacteria</taxon>
        <taxon>Bacillati</taxon>
        <taxon>Actinomycetota</taxon>
        <taxon>Actinomycetes</taxon>
        <taxon>Micrococcales</taxon>
        <taxon>Micrococcaceae</taxon>
        <taxon>Kocuria</taxon>
    </lineage>
</organism>
<dbReference type="AlphaFoldDB" id="A0A2N4T4Q2"/>
<gene>
    <name evidence="1" type="ORF">AUQ48_14400</name>
</gene>
<dbReference type="EMBL" id="LOMZ01000001">
    <property type="protein sequence ID" value="PLC13186.1"/>
    <property type="molecule type" value="Genomic_DNA"/>
</dbReference>
<evidence type="ECO:0008006" key="3">
    <source>
        <dbReference type="Google" id="ProtNLM"/>
    </source>
</evidence>
<dbReference type="RefSeq" id="WP_101852701.1">
    <property type="nucleotide sequence ID" value="NZ_LOMZ01000001.1"/>
</dbReference>
<accession>A0A2N4T4Q2</accession>
<sequence length="346" mass="37603">MADQPQPTCTFQEQTMPRLRISGRINYMDGVPADGVEITIIERDLGPGGSDDSILKETTDANGRFSGLSKEWKDREGRQWGIDLPDILNLTFVVKDGNRTHKGPFVRLGDSSAPIVLPFLPRKPVPKSKRQLVQIVLLSDGLKGADRLLYRFIEESAKGLVNTVLGPNYHRITCFEGPQVTLPRFADAVETAGGAGTDAVDLMINLHGTTDKLEFADGRHTASEVAAALRRLPPRVRTTFRCVFSTACFGASHIDEWLGAGFSDAAGSERISADAQTSFAPMLGAWALEKTFAESVQAANGADPLRVADHTARAYFTARGRDADASEIDSVRRRGGRGSTRIYSTP</sequence>
<protein>
    <recommendedName>
        <fullName evidence="3">CHAT domain-containing protein</fullName>
    </recommendedName>
</protein>
<reference evidence="1 2" key="1">
    <citation type="submission" date="2015-12" db="EMBL/GenBank/DDBJ databases">
        <authorList>
            <person name="Shamseldin A."/>
            <person name="Moawad H."/>
            <person name="Abd El-Rahim W.M."/>
            <person name="Sadowsky M.J."/>
        </authorList>
    </citation>
    <scope>NUCLEOTIDE SEQUENCE [LARGE SCALE GENOMIC DNA]</scope>
    <source>
        <strain evidence="1 2">S43</strain>
    </source>
</reference>
<evidence type="ECO:0000313" key="2">
    <source>
        <dbReference type="Proteomes" id="UP000234632"/>
    </source>
</evidence>
<dbReference type="Proteomes" id="UP000234632">
    <property type="component" value="Unassembled WGS sequence"/>
</dbReference>
<comment type="caution">
    <text evidence="1">The sequence shown here is derived from an EMBL/GenBank/DDBJ whole genome shotgun (WGS) entry which is preliminary data.</text>
</comment>
<proteinExistence type="predicted"/>
<name>A0A2N4T4Q2_9MICC</name>